<dbReference type="Gene3D" id="3.40.50.300">
    <property type="entry name" value="P-loop containing nucleotide triphosphate hydrolases"/>
    <property type="match status" value="1"/>
</dbReference>
<evidence type="ECO:0000256" key="1">
    <source>
        <dbReference type="ARBA" id="ARBA00004141"/>
    </source>
</evidence>
<dbReference type="GO" id="GO:0015421">
    <property type="term" value="F:ABC-type oligopeptide transporter activity"/>
    <property type="evidence" value="ECO:0007669"/>
    <property type="project" value="TreeGrafter"/>
</dbReference>
<name>A0A382C8Q8_9ZZZZ</name>
<dbReference type="InterPro" id="IPR003439">
    <property type="entry name" value="ABC_transporter-like_ATP-bd"/>
</dbReference>
<feature type="transmembrane region" description="Helical" evidence="5">
    <location>
        <begin position="49"/>
        <end position="67"/>
    </location>
</feature>
<feature type="domain" description="ABC transporter" evidence="6">
    <location>
        <begin position="332"/>
        <end position="502"/>
    </location>
</feature>
<dbReference type="InterPro" id="IPR017871">
    <property type="entry name" value="ABC_transporter-like_CS"/>
</dbReference>
<keyword evidence="2 5" id="KW-0812">Transmembrane</keyword>
<dbReference type="Gene3D" id="1.20.1560.10">
    <property type="entry name" value="ABC transporter type 1, transmembrane domain"/>
    <property type="match status" value="1"/>
</dbReference>
<protein>
    <recommendedName>
        <fullName evidence="9">ABC transmembrane type-1 domain-containing protein</fullName>
    </recommendedName>
</protein>
<dbReference type="GO" id="GO:0016887">
    <property type="term" value="F:ATP hydrolysis activity"/>
    <property type="evidence" value="ECO:0007669"/>
    <property type="project" value="InterPro"/>
</dbReference>
<dbReference type="InterPro" id="IPR039421">
    <property type="entry name" value="Type_1_exporter"/>
</dbReference>
<evidence type="ECO:0008006" key="9">
    <source>
        <dbReference type="Google" id="ProtNLM"/>
    </source>
</evidence>
<dbReference type="EMBL" id="UINC01033036">
    <property type="protein sequence ID" value="SVB21673.1"/>
    <property type="molecule type" value="Genomic_DNA"/>
</dbReference>
<dbReference type="CDD" id="cd18552">
    <property type="entry name" value="ABC_6TM_MsbA_like"/>
    <property type="match status" value="1"/>
</dbReference>
<dbReference type="PROSITE" id="PS00211">
    <property type="entry name" value="ABC_TRANSPORTER_1"/>
    <property type="match status" value="1"/>
</dbReference>
<feature type="transmembrane region" description="Helical" evidence="5">
    <location>
        <begin position="139"/>
        <end position="169"/>
    </location>
</feature>
<dbReference type="PANTHER" id="PTHR43394">
    <property type="entry name" value="ATP-DEPENDENT PERMEASE MDL1, MITOCHONDRIAL"/>
    <property type="match status" value="1"/>
</dbReference>
<organism evidence="8">
    <name type="scientific">marine metagenome</name>
    <dbReference type="NCBI Taxonomy" id="408172"/>
    <lineage>
        <taxon>unclassified sequences</taxon>
        <taxon>metagenomes</taxon>
        <taxon>ecological metagenomes</taxon>
    </lineage>
</organism>
<sequence>MIIPFLGLLFGSQEKVYNPLPLGFNASSIKESFYALITSIIDNKGEVEALVFICILILVMFFFRNLFRYLALYFLSPIRNGVVCDLRNDLNKKILSLPISFFTDKRKGDISARMTTDLVEIEWSLMSSIEMIFKDPLNIIIFLGTLIIISPQLTLFVVILFPITGFLIARIGKSLKKSSEEGQNKMGELLAMVDENLYGLKIIKSFNAEKEIHNKFESESFNYKNIMNHLLRKKDLSSPMSEFLSTIVMVVVMWFGGKLVLSGNSNLSPEEFIGYIAIFSQIIPPAKSFTSAFYYIQKGSASAGRVYEILDTENNVKEAIEAKEIMKFEDKITFENVTFSYDNINVLDNINLNIKKGETIALVGQSGSGKSTLADLISRFYDVKKGRIGIDGKNIKHLKLASLRKLIGIVNQDSILFNSSIYNNILAGNPLATKQEVEDAAKVSNAHDFIMQTEYTYNTNIGDCGIKLSGGQKQRLSIARAILKNPPILILDEATSSLDIKS</sequence>
<dbReference type="GO" id="GO:0005524">
    <property type="term" value="F:ATP binding"/>
    <property type="evidence" value="ECO:0007669"/>
    <property type="project" value="InterPro"/>
</dbReference>
<evidence type="ECO:0000256" key="3">
    <source>
        <dbReference type="ARBA" id="ARBA00022989"/>
    </source>
</evidence>
<keyword evidence="3 5" id="KW-1133">Transmembrane helix</keyword>
<reference evidence="8" key="1">
    <citation type="submission" date="2018-05" db="EMBL/GenBank/DDBJ databases">
        <authorList>
            <person name="Lanie J.A."/>
            <person name="Ng W.-L."/>
            <person name="Kazmierczak K.M."/>
            <person name="Andrzejewski T.M."/>
            <person name="Davidsen T.M."/>
            <person name="Wayne K.J."/>
            <person name="Tettelin H."/>
            <person name="Glass J.I."/>
            <person name="Rusch D."/>
            <person name="Podicherti R."/>
            <person name="Tsui H.-C.T."/>
            <person name="Winkler M.E."/>
        </authorList>
    </citation>
    <scope>NUCLEOTIDE SEQUENCE</scope>
</reference>
<accession>A0A382C8Q8</accession>
<evidence type="ECO:0000256" key="4">
    <source>
        <dbReference type="ARBA" id="ARBA00023136"/>
    </source>
</evidence>
<dbReference type="AlphaFoldDB" id="A0A382C8Q8"/>
<gene>
    <name evidence="8" type="ORF">METZ01_LOCUS174527</name>
</gene>
<dbReference type="PROSITE" id="PS50893">
    <property type="entry name" value="ABC_TRANSPORTER_2"/>
    <property type="match status" value="1"/>
</dbReference>
<dbReference type="SUPFAM" id="SSF52540">
    <property type="entry name" value="P-loop containing nucleoside triphosphate hydrolases"/>
    <property type="match status" value="1"/>
</dbReference>
<dbReference type="GO" id="GO:0016020">
    <property type="term" value="C:membrane"/>
    <property type="evidence" value="ECO:0007669"/>
    <property type="project" value="UniProtKB-SubCell"/>
</dbReference>
<dbReference type="InterPro" id="IPR011527">
    <property type="entry name" value="ABC1_TM_dom"/>
</dbReference>
<evidence type="ECO:0000256" key="5">
    <source>
        <dbReference type="SAM" id="Phobius"/>
    </source>
</evidence>
<dbReference type="Pfam" id="PF00005">
    <property type="entry name" value="ABC_tran"/>
    <property type="match status" value="1"/>
</dbReference>
<keyword evidence="4 5" id="KW-0472">Membrane</keyword>
<dbReference type="InterPro" id="IPR036640">
    <property type="entry name" value="ABC1_TM_sf"/>
</dbReference>
<evidence type="ECO:0000313" key="8">
    <source>
        <dbReference type="EMBL" id="SVB21673.1"/>
    </source>
</evidence>
<feature type="domain" description="ABC transmembrane type-1" evidence="7">
    <location>
        <begin position="36"/>
        <end position="298"/>
    </location>
</feature>
<dbReference type="PANTHER" id="PTHR43394:SF1">
    <property type="entry name" value="ATP-BINDING CASSETTE SUB-FAMILY B MEMBER 10, MITOCHONDRIAL"/>
    <property type="match status" value="1"/>
</dbReference>
<proteinExistence type="predicted"/>
<feature type="non-terminal residue" evidence="8">
    <location>
        <position position="502"/>
    </location>
</feature>
<evidence type="ECO:0000256" key="2">
    <source>
        <dbReference type="ARBA" id="ARBA00022692"/>
    </source>
</evidence>
<dbReference type="PROSITE" id="PS50929">
    <property type="entry name" value="ABC_TM1F"/>
    <property type="match status" value="1"/>
</dbReference>
<comment type="subcellular location">
    <subcellularLocation>
        <location evidence="1">Membrane</location>
        <topology evidence="1">Multi-pass membrane protein</topology>
    </subcellularLocation>
</comment>
<dbReference type="Pfam" id="PF00664">
    <property type="entry name" value="ABC_membrane"/>
    <property type="match status" value="1"/>
</dbReference>
<evidence type="ECO:0000259" key="7">
    <source>
        <dbReference type="PROSITE" id="PS50929"/>
    </source>
</evidence>
<dbReference type="SUPFAM" id="SSF90123">
    <property type="entry name" value="ABC transporter transmembrane region"/>
    <property type="match status" value="1"/>
</dbReference>
<dbReference type="InterPro" id="IPR027417">
    <property type="entry name" value="P-loop_NTPase"/>
</dbReference>
<evidence type="ECO:0000259" key="6">
    <source>
        <dbReference type="PROSITE" id="PS50893"/>
    </source>
</evidence>